<reference evidence="2 3" key="1">
    <citation type="submission" date="2020-08" db="EMBL/GenBank/DDBJ databases">
        <title>Genomic Encyclopedia of Type Strains, Phase IV (KMG-IV): sequencing the most valuable type-strain genomes for metagenomic binning, comparative biology and taxonomic classification.</title>
        <authorList>
            <person name="Goeker M."/>
        </authorList>
    </citation>
    <scope>NUCLEOTIDE SEQUENCE [LARGE SCALE GENOMIC DNA]</scope>
    <source>
        <strain evidence="2 3">DSM 29007</strain>
    </source>
</reference>
<keyword evidence="3" id="KW-1185">Reference proteome</keyword>
<feature type="compositionally biased region" description="Acidic residues" evidence="1">
    <location>
        <begin position="21"/>
        <end position="30"/>
    </location>
</feature>
<feature type="region of interest" description="Disordered" evidence="1">
    <location>
        <begin position="1"/>
        <end position="50"/>
    </location>
</feature>
<sequence>MESVERPTADAHCGVRAPDQTAEEVNEEPMPETLWTAVPLPSTNPTHRGR</sequence>
<dbReference type="EMBL" id="JACHIA010000001">
    <property type="protein sequence ID" value="MBB6069016.1"/>
    <property type="molecule type" value="Genomic_DNA"/>
</dbReference>
<dbReference type="Proteomes" id="UP000582837">
    <property type="component" value="Unassembled WGS sequence"/>
</dbReference>
<proteinExistence type="predicted"/>
<feature type="compositionally biased region" description="Polar residues" evidence="1">
    <location>
        <begin position="41"/>
        <end position="50"/>
    </location>
</feature>
<accession>A0A841GWX2</accession>
<evidence type="ECO:0000256" key="1">
    <source>
        <dbReference type="SAM" id="MobiDB-lite"/>
    </source>
</evidence>
<protein>
    <submittedName>
        <fullName evidence="2">Uncharacterized protein</fullName>
    </submittedName>
</protein>
<name>A0A841GWX2_9BACT</name>
<organism evidence="2 3">
    <name type="scientific">Longimicrobium terrae</name>
    <dbReference type="NCBI Taxonomy" id="1639882"/>
    <lineage>
        <taxon>Bacteria</taxon>
        <taxon>Pseudomonadati</taxon>
        <taxon>Gemmatimonadota</taxon>
        <taxon>Longimicrobiia</taxon>
        <taxon>Longimicrobiales</taxon>
        <taxon>Longimicrobiaceae</taxon>
        <taxon>Longimicrobium</taxon>
    </lineage>
</organism>
<comment type="caution">
    <text evidence="2">The sequence shown here is derived from an EMBL/GenBank/DDBJ whole genome shotgun (WGS) entry which is preliminary data.</text>
</comment>
<evidence type="ECO:0000313" key="2">
    <source>
        <dbReference type="EMBL" id="MBB6069016.1"/>
    </source>
</evidence>
<gene>
    <name evidence="2" type="ORF">HNQ61_000627</name>
</gene>
<dbReference type="AlphaFoldDB" id="A0A841GWX2"/>
<evidence type="ECO:0000313" key="3">
    <source>
        <dbReference type="Proteomes" id="UP000582837"/>
    </source>
</evidence>